<evidence type="ECO:0000256" key="2">
    <source>
        <dbReference type="ARBA" id="ARBA00022475"/>
    </source>
</evidence>
<dbReference type="Proteomes" id="UP000005435">
    <property type="component" value="Chromosome"/>
</dbReference>
<evidence type="ECO:0000313" key="7">
    <source>
        <dbReference type="EMBL" id="AEV67035.1"/>
    </source>
</evidence>
<feature type="transmembrane region" description="Helical" evidence="6">
    <location>
        <begin position="72"/>
        <end position="91"/>
    </location>
</feature>
<reference evidence="8" key="1">
    <citation type="submission" date="2011-12" db="EMBL/GenBank/DDBJ databases">
        <title>Complete sequence of Clostridium clariflavum DSM 19732.</title>
        <authorList>
            <consortium name="US DOE Joint Genome Institute"/>
            <person name="Lucas S."/>
            <person name="Han J."/>
            <person name="Lapidus A."/>
            <person name="Cheng J.-F."/>
            <person name="Goodwin L."/>
            <person name="Pitluck S."/>
            <person name="Peters L."/>
            <person name="Teshima H."/>
            <person name="Detter J.C."/>
            <person name="Han C."/>
            <person name="Tapia R."/>
            <person name="Land M."/>
            <person name="Hauser L."/>
            <person name="Kyrpides N."/>
            <person name="Ivanova N."/>
            <person name="Pagani I."/>
            <person name="Kitzmiller T."/>
            <person name="Lynd L."/>
            <person name="Izquierdo J."/>
            <person name="Woyke T."/>
        </authorList>
    </citation>
    <scope>NUCLEOTIDE SEQUENCE [LARGE SCALE GENOMIC DNA]</scope>
    <source>
        <strain evidence="8">DSM 19732 / NBRC 101661 / EBR45</strain>
    </source>
</reference>
<protein>
    <recommendedName>
        <fullName evidence="9">ATP synthase I chain</fullName>
    </recommendedName>
</protein>
<evidence type="ECO:0000256" key="5">
    <source>
        <dbReference type="ARBA" id="ARBA00023136"/>
    </source>
</evidence>
<evidence type="ECO:0000256" key="3">
    <source>
        <dbReference type="ARBA" id="ARBA00022692"/>
    </source>
</evidence>
<dbReference type="Pfam" id="PF03899">
    <property type="entry name" value="ATP-synt_I"/>
    <property type="match status" value="1"/>
</dbReference>
<organism evidence="7 8">
    <name type="scientific">Acetivibrio clariflavus (strain DSM 19732 / NBRC 101661 / EBR45)</name>
    <name type="common">Clostridium clariflavum</name>
    <dbReference type="NCBI Taxonomy" id="720554"/>
    <lineage>
        <taxon>Bacteria</taxon>
        <taxon>Bacillati</taxon>
        <taxon>Bacillota</taxon>
        <taxon>Clostridia</taxon>
        <taxon>Eubacteriales</taxon>
        <taxon>Oscillospiraceae</taxon>
        <taxon>Acetivibrio</taxon>
    </lineage>
</organism>
<sequence length="129" mass="14735">MKGKILQGFLKIRLIIVYMILIIISIILFNNRWDIVIGLTCGTLVSVMKYIEISRFISKILKRERKRLYSEVFAKFMSLQVITALLMAAAIKIDLQFFWGFVSGVLLIPVIITINGITEALGISHNNFQ</sequence>
<dbReference type="HOGENOM" id="CLU_1944974_0_0_9"/>
<evidence type="ECO:0000256" key="4">
    <source>
        <dbReference type="ARBA" id="ARBA00022989"/>
    </source>
</evidence>
<accession>G8M1V2</accession>
<evidence type="ECO:0008006" key="9">
    <source>
        <dbReference type="Google" id="ProtNLM"/>
    </source>
</evidence>
<dbReference type="InterPro" id="IPR005598">
    <property type="entry name" value="ATP_synth_I"/>
</dbReference>
<evidence type="ECO:0000313" key="8">
    <source>
        <dbReference type="Proteomes" id="UP000005435"/>
    </source>
</evidence>
<gene>
    <name evidence="7" type="ordered locus">Clocl_0294</name>
</gene>
<keyword evidence="3 6" id="KW-0812">Transmembrane</keyword>
<reference evidence="7 8" key="2">
    <citation type="journal article" date="2012" name="Stand. Genomic Sci.">
        <title>Complete Genome Sequence of Clostridium clariflavum DSM 19732.</title>
        <authorList>
            <person name="Izquierdo J.A."/>
            <person name="Goodwin L."/>
            <person name="Davenport K.W."/>
            <person name="Teshima H."/>
            <person name="Bruce D."/>
            <person name="Detter C."/>
            <person name="Tapia R."/>
            <person name="Han S."/>
            <person name="Land M."/>
            <person name="Hauser L."/>
            <person name="Jeffries C.D."/>
            <person name="Han J."/>
            <person name="Pitluck S."/>
            <person name="Nolan M."/>
            <person name="Chen A."/>
            <person name="Huntemann M."/>
            <person name="Mavromatis K."/>
            <person name="Mikhailova N."/>
            <person name="Liolios K."/>
            <person name="Woyke T."/>
            <person name="Lynd L.R."/>
        </authorList>
    </citation>
    <scope>NUCLEOTIDE SEQUENCE [LARGE SCALE GENOMIC DNA]</scope>
    <source>
        <strain evidence="8">DSM 19732 / NBRC 101661 / EBR45</strain>
    </source>
</reference>
<dbReference type="AlphaFoldDB" id="G8M1V2"/>
<dbReference type="GO" id="GO:0005886">
    <property type="term" value="C:plasma membrane"/>
    <property type="evidence" value="ECO:0007669"/>
    <property type="project" value="UniProtKB-SubCell"/>
</dbReference>
<keyword evidence="8" id="KW-1185">Reference proteome</keyword>
<dbReference type="KEGG" id="ccl:Clocl_0294"/>
<dbReference type="STRING" id="720554.Clocl_0294"/>
<keyword evidence="4 6" id="KW-1133">Transmembrane helix</keyword>
<feature type="transmembrane region" description="Helical" evidence="6">
    <location>
        <begin position="97"/>
        <end position="117"/>
    </location>
</feature>
<dbReference type="EMBL" id="CP003065">
    <property type="protein sequence ID" value="AEV67035.1"/>
    <property type="molecule type" value="Genomic_DNA"/>
</dbReference>
<keyword evidence="5 6" id="KW-0472">Membrane</keyword>
<name>G8M1V2_ACECE</name>
<keyword evidence="2" id="KW-1003">Cell membrane</keyword>
<feature type="transmembrane region" description="Helical" evidence="6">
    <location>
        <begin position="12"/>
        <end position="29"/>
    </location>
</feature>
<evidence type="ECO:0000256" key="1">
    <source>
        <dbReference type="ARBA" id="ARBA00004651"/>
    </source>
</evidence>
<feature type="transmembrane region" description="Helical" evidence="6">
    <location>
        <begin position="35"/>
        <end position="51"/>
    </location>
</feature>
<evidence type="ECO:0000256" key="6">
    <source>
        <dbReference type="SAM" id="Phobius"/>
    </source>
</evidence>
<proteinExistence type="predicted"/>
<dbReference type="RefSeq" id="WP_014253667.1">
    <property type="nucleotide sequence ID" value="NC_016627.1"/>
</dbReference>
<comment type="subcellular location">
    <subcellularLocation>
        <location evidence="1">Cell membrane</location>
        <topology evidence="1">Multi-pass membrane protein</topology>
    </subcellularLocation>
</comment>